<protein>
    <submittedName>
        <fullName evidence="7">Nitrite reductase (NADH) large subunit</fullName>
    </submittedName>
</protein>
<evidence type="ECO:0000256" key="5">
    <source>
        <dbReference type="ARBA" id="ARBA00023004"/>
    </source>
</evidence>
<evidence type="ECO:0000256" key="1">
    <source>
        <dbReference type="ARBA" id="ARBA00004909"/>
    </source>
</evidence>
<dbReference type="Proteomes" id="UP000184395">
    <property type="component" value="Unassembled WGS sequence"/>
</dbReference>
<feature type="non-terminal residue" evidence="7">
    <location>
        <position position="86"/>
    </location>
</feature>
<dbReference type="GO" id="GO:0046872">
    <property type="term" value="F:metal ion binding"/>
    <property type="evidence" value="ECO:0007669"/>
    <property type="project" value="UniProtKB-KW"/>
</dbReference>
<sequence length="86" mass="9459">MKIIVIGHGMVGHKLVECLAQDAAHGLDITVLCEEPRPAYDRVHLSEFFSGKSADDLSLVEPGFFERQNVLLKLNAKAVSIDRAAR</sequence>
<gene>
    <name evidence="7" type="ORF">SAMN05192548_10011</name>
    <name evidence="8" type="ORF">SAMN05192548_102688</name>
</gene>
<keyword evidence="2" id="KW-0349">Heme</keyword>
<dbReference type="SUPFAM" id="SSF51905">
    <property type="entry name" value="FAD/NAD(P)-binding domain"/>
    <property type="match status" value="1"/>
</dbReference>
<dbReference type="EMBL" id="FRAB01000026">
    <property type="protein sequence ID" value="SHK54758.1"/>
    <property type="molecule type" value="Genomic_DNA"/>
</dbReference>
<keyword evidence="6" id="KW-0411">Iron-sulfur</keyword>
<dbReference type="PANTHER" id="PTHR43809:SF1">
    <property type="entry name" value="NITRITE REDUCTASE (NADH) LARGE SUBUNIT"/>
    <property type="match status" value="1"/>
</dbReference>
<evidence type="ECO:0000313" key="9">
    <source>
        <dbReference type="Proteomes" id="UP000184395"/>
    </source>
</evidence>
<dbReference type="EMBL" id="FRAB01000001">
    <property type="protein sequence ID" value="SHJ33803.1"/>
    <property type="molecule type" value="Genomic_DNA"/>
</dbReference>
<accession>A0A1M6IH85</accession>
<evidence type="ECO:0000313" key="7">
    <source>
        <dbReference type="EMBL" id="SHJ33803.1"/>
    </source>
</evidence>
<dbReference type="PANTHER" id="PTHR43809">
    <property type="entry name" value="NITRITE REDUCTASE (NADH) LARGE SUBUNIT"/>
    <property type="match status" value="1"/>
</dbReference>
<evidence type="ECO:0000313" key="8">
    <source>
        <dbReference type="EMBL" id="SHK54758.1"/>
    </source>
</evidence>
<dbReference type="Gene3D" id="3.50.50.60">
    <property type="entry name" value="FAD/NAD(P)-binding domain"/>
    <property type="match status" value="1"/>
</dbReference>
<keyword evidence="3" id="KW-0479">Metal-binding</keyword>
<proteinExistence type="predicted"/>
<comment type="pathway">
    <text evidence="1">Nitrogen metabolism.</text>
</comment>
<dbReference type="InterPro" id="IPR036188">
    <property type="entry name" value="FAD/NAD-bd_sf"/>
</dbReference>
<evidence type="ECO:0000256" key="3">
    <source>
        <dbReference type="ARBA" id="ARBA00022723"/>
    </source>
</evidence>
<name>A0A1M6IH85_9BURK</name>
<dbReference type="InterPro" id="IPR052034">
    <property type="entry name" value="NasD-like"/>
</dbReference>
<dbReference type="GO" id="GO:0051536">
    <property type="term" value="F:iron-sulfur cluster binding"/>
    <property type="evidence" value="ECO:0007669"/>
    <property type="project" value="UniProtKB-KW"/>
</dbReference>
<dbReference type="GO" id="GO:0016491">
    <property type="term" value="F:oxidoreductase activity"/>
    <property type="evidence" value="ECO:0007669"/>
    <property type="project" value="UniProtKB-KW"/>
</dbReference>
<dbReference type="AlphaFoldDB" id="A0A1M6IH85"/>
<evidence type="ECO:0000256" key="4">
    <source>
        <dbReference type="ARBA" id="ARBA00023002"/>
    </source>
</evidence>
<dbReference type="STRING" id="169427.SAMN05192548_10011"/>
<keyword evidence="5" id="KW-0408">Iron</keyword>
<evidence type="ECO:0000256" key="2">
    <source>
        <dbReference type="ARBA" id="ARBA00022617"/>
    </source>
</evidence>
<reference evidence="7 9" key="1">
    <citation type="submission" date="2016-11" db="EMBL/GenBank/DDBJ databases">
        <authorList>
            <person name="Jaros S."/>
            <person name="Januszkiewicz K."/>
            <person name="Wedrychowicz H."/>
        </authorList>
    </citation>
    <scope>NUCLEOTIDE SEQUENCE [LARGE SCALE GENOMIC DNA]</scope>
    <source>
        <strain evidence="7 9">LMG 20594</strain>
    </source>
</reference>
<keyword evidence="4" id="KW-0560">Oxidoreductase</keyword>
<organism evidence="7 9">
    <name type="scientific">Paraburkholderia terricola</name>
    <dbReference type="NCBI Taxonomy" id="169427"/>
    <lineage>
        <taxon>Bacteria</taxon>
        <taxon>Pseudomonadati</taxon>
        <taxon>Pseudomonadota</taxon>
        <taxon>Betaproteobacteria</taxon>
        <taxon>Burkholderiales</taxon>
        <taxon>Burkholderiaceae</taxon>
        <taxon>Paraburkholderia</taxon>
    </lineage>
</organism>
<evidence type="ECO:0000256" key="6">
    <source>
        <dbReference type="ARBA" id="ARBA00023014"/>
    </source>
</evidence>